<organism evidence="2 3">
    <name type="scientific">Roseivirga echinicomitans</name>
    <dbReference type="NCBI Taxonomy" id="296218"/>
    <lineage>
        <taxon>Bacteria</taxon>
        <taxon>Pseudomonadati</taxon>
        <taxon>Bacteroidota</taxon>
        <taxon>Cytophagia</taxon>
        <taxon>Cytophagales</taxon>
        <taxon>Roseivirgaceae</taxon>
        <taxon>Roseivirga</taxon>
    </lineage>
</organism>
<keyword evidence="3" id="KW-1185">Reference proteome</keyword>
<dbReference type="OrthoDB" id="982849at2"/>
<dbReference type="STRING" id="296218.AWN68_12860"/>
<accession>A0A150XV95</accession>
<sequence length="184" mass="19450">MKKIYLFFTLLIALSACDEGGILITVPSVGNYQFAINSATANGSANNSYTTQQTVDPSALFTEDSDRVKNITLNNLKYQISGYSGTAGNDVLMNFSLSTVLDGNTTEVLSATGVSLTNGLFTAFEKGKTSLKVSAAQAASIEAIIGNQESFDLVLTASFDKGIESDFNIEVVLDITGSISEITN</sequence>
<dbReference type="Proteomes" id="UP000075615">
    <property type="component" value="Unassembled WGS sequence"/>
</dbReference>
<keyword evidence="1" id="KW-0732">Signal</keyword>
<dbReference type="PROSITE" id="PS51257">
    <property type="entry name" value="PROKAR_LIPOPROTEIN"/>
    <property type="match status" value="1"/>
</dbReference>
<evidence type="ECO:0000313" key="3">
    <source>
        <dbReference type="Proteomes" id="UP000075615"/>
    </source>
</evidence>
<gene>
    <name evidence="2" type="ORF">AWN68_12860</name>
</gene>
<protein>
    <recommendedName>
        <fullName evidence="4">DUF1735 domain-containing protein</fullName>
    </recommendedName>
</protein>
<proteinExistence type="predicted"/>
<name>A0A150XV95_9BACT</name>
<evidence type="ECO:0000256" key="1">
    <source>
        <dbReference type="SAM" id="SignalP"/>
    </source>
</evidence>
<feature type="signal peptide" evidence="1">
    <location>
        <begin position="1"/>
        <end position="18"/>
    </location>
</feature>
<feature type="chain" id="PRO_5007575178" description="DUF1735 domain-containing protein" evidence="1">
    <location>
        <begin position="19"/>
        <end position="184"/>
    </location>
</feature>
<dbReference type="AlphaFoldDB" id="A0A150XV95"/>
<evidence type="ECO:0000313" key="2">
    <source>
        <dbReference type="EMBL" id="KYG82677.1"/>
    </source>
</evidence>
<dbReference type="RefSeq" id="WP_068411645.1">
    <property type="nucleotide sequence ID" value="NZ_LRDB01000002.1"/>
</dbReference>
<dbReference type="EMBL" id="LRDB01000002">
    <property type="protein sequence ID" value="KYG82677.1"/>
    <property type="molecule type" value="Genomic_DNA"/>
</dbReference>
<reference evidence="2 3" key="1">
    <citation type="submission" date="2016-01" db="EMBL/GenBank/DDBJ databases">
        <title>Genome sequencing of Roseivirga echinicomitans KMM 6058.</title>
        <authorList>
            <person name="Selvaratnam C."/>
            <person name="Thevarajoo S."/>
            <person name="Goh K.M."/>
            <person name="Ee R."/>
            <person name="Chan K.-G."/>
            <person name="Chong C.S."/>
        </authorList>
    </citation>
    <scope>NUCLEOTIDE SEQUENCE [LARGE SCALE GENOMIC DNA]</scope>
    <source>
        <strain evidence="2 3">KMM 6058</strain>
    </source>
</reference>
<comment type="caution">
    <text evidence="2">The sequence shown here is derived from an EMBL/GenBank/DDBJ whole genome shotgun (WGS) entry which is preliminary data.</text>
</comment>
<evidence type="ECO:0008006" key="4">
    <source>
        <dbReference type="Google" id="ProtNLM"/>
    </source>
</evidence>